<dbReference type="Gene3D" id="2.130.10.10">
    <property type="entry name" value="YVTN repeat-like/Quinoprotein amine dehydrogenase"/>
    <property type="match status" value="1"/>
</dbReference>
<dbReference type="Gene3D" id="2.60.40.650">
    <property type="match status" value="1"/>
</dbReference>
<dbReference type="RefSeq" id="WP_201328084.1">
    <property type="nucleotide sequence ID" value="NZ_AP017470.1"/>
</dbReference>
<proteinExistence type="predicted"/>
<protein>
    <submittedName>
        <fullName evidence="2">Uncharacterized protein</fullName>
    </submittedName>
</protein>
<accession>A0A7R6PY60</accession>
<organism evidence="2 3">
    <name type="scientific">Thermotomaculum hydrothermale</name>
    <dbReference type="NCBI Taxonomy" id="981385"/>
    <lineage>
        <taxon>Bacteria</taxon>
        <taxon>Pseudomonadati</taxon>
        <taxon>Acidobacteriota</taxon>
        <taxon>Holophagae</taxon>
        <taxon>Thermotomaculales</taxon>
        <taxon>Thermotomaculaceae</taxon>
        <taxon>Thermotomaculum</taxon>
    </lineage>
</organism>
<dbReference type="EMBL" id="AP017470">
    <property type="protein sequence ID" value="BBB31753.1"/>
    <property type="molecule type" value="Genomic_DNA"/>
</dbReference>
<gene>
    <name evidence="2" type="ORF">TTHT_0108</name>
</gene>
<dbReference type="AlphaFoldDB" id="A0A7R6PY60"/>
<sequence length="672" mass="75829">MKKAIFLSLLIISFTCFSTTTQKQNFKGFSILKIGEFHNVSLSIDGEMSISREIKKIKSINDSFSWDFVYYNNALYIAAGEKGKVYKYDFATKEISLLTAFPEGTVYAIAIFNGKLYAGLSPLGKVFKVNLDNGKYSEFFDAKCQYIWDIKVKNNSLYIATGLPGQLIKIDSNKISTVLSKDFDKHYESMVFKKNSIYVGTYPSGSIVEVKNGKSYLVYQSKYKEVKDMVFFNNKLYAICYSGNPVSPVKTKSKPARKVQKVQSFKGAIISIDNNNVPQVLYTLRTAAPYCMSVFKKAIYIGTGHSGKILSLDKEERLSIIGEVDNGQVMKMLNLNNSLYFITSNSAEIYKMLPDYALEGEYLSDIFVANNTSNWGSFYFDYSAPTGTRMEFYVRGGNSDNPDISWGNWIKIDNGSTPDIPATKMIQFKARFISHDPALSPKFKGCEFYFREANQKPLLMAKVLSPQGVKIAKKGKSNGVITPTYTSFISNHTPPAGMLFIRDKNFISFYVIAKDPNLDTLTYSFYLVFSSGTKVELQKNKKENYITLNTLAYPEGKYRFYYTVSDRESNYPDGYTIDGYSNYFYIDNTPPTISAISFNGKTLSFTVKDNRNPVEIVEISKDGGKTWQRVYSIDGINDQSIESFNISFDKKADSVIIRAYDSVGNTSTKLAK</sequence>
<name>A0A7R6PY60_9BACT</name>
<evidence type="ECO:0000313" key="3">
    <source>
        <dbReference type="Proteomes" id="UP000595564"/>
    </source>
</evidence>
<keyword evidence="1" id="KW-0732">Signal</keyword>
<dbReference type="Proteomes" id="UP000595564">
    <property type="component" value="Chromosome"/>
</dbReference>
<dbReference type="KEGG" id="thyd:TTHT_0108"/>
<dbReference type="InterPro" id="IPR015943">
    <property type="entry name" value="WD40/YVTN_repeat-like_dom_sf"/>
</dbReference>
<evidence type="ECO:0000256" key="1">
    <source>
        <dbReference type="SAM" id="SignalP"/>
    </source>
</evidence>
<feature type="chain" id="PRO_5032731144" evidence="1">
    <location>
        <begin position="19"/>
        <end position="672"/>
    </location>
</feature>
<keyword evidence="3" id="KW-1185">Reference proteome</keyword>
<dbReference type="SUPFAM" id="SSF63825">
    <property type="entry name" value="YWTD domain"/>
    <property type="match status" value="1"/>
</dbReference>
<feature type="signal peptide" evidence="1">
    <location>
        <begin position="1"/>
        <end position="18"/>
    </location>
</feature>
<reference evidence="2 3" key="1">
    <citation type="journal article" date="2012" name="Extremophiles">
        <title>Thermotomaculum hydrothermale gen. nov., sp. nov., a novel heterotrophic thermophile within the phylum Acidobacteria from a deep-sea hydrothermal vent chimney in the Southern Okinawa Trough.</title>
        <authorList>
            <person name="Izumi H."/>
            <person name="Nunoura T."/>
            <person name="Miyazaki M."/>
            <person name="Mino S."/>
            <person name="Toki T."/>
            <person name="Takai K."/>
            <person name="Sako Y."/>
            <person name="Sawabe T."/>
            <person name="Nakagawa S."/>
        </authorList>
    </citation>
    <scope>NUCLEOTIDE SEQUENCE [LARGE SCALE GENOMIC DNA]</scope>
    <source>
        <strain evidence="2 3">AC55</strain>
    </source>
</reference>
<evidence type="ECO:0000313" key="2">
    <source>
        <dbReference type="EMBL" id="BBB31753.1"/>
    </source>
</evidence>